<evidence type="ECO:0000256" key="4">
    <source>
        <dbReference type="ARBA" id="ARBA00022989"/>
    </source>
</evidence>
<evidence type="ECO:0000256" key="6">
    <source>
        <dbReference type="NCBIfam" id="TIGR02228"/>
    </source>
</evidence>
<keyword evidence="5 7" id="KW-0472">Membrane</keyword>
<sequence length="193" mass="21784">MQIENTPQWKITKWLSFFGVAVLIGAFIFYPHAYITTPSMYPTINPGSMVFISHENTYKKGDVVEFHGNGLLWIHRIVAIRSNGQIVTKGDNPQNKIDVFVPPRTLNNIVGKVVLVIPYLGFPQVIFNSPSYGLYWLQLELSPGLKVTLLAALLIFGWGSAKGRRKSTPKVQFYMEDMNLISNSSTRRSALHE</sequence>
<dbReference type="RefSeq" id="WP_152626046.1">
    <property type="nucleotide sequence ID" value="NZ_JXYS01000073.1"/>
</dbReference>
<dbReference type="InterPro" id="IPR019533">
    <property type="entry name" value="Peptidase_S26"/>
</dbReference>
<keyword evidence="3 7" id="KW-0812">Transmembrane</keyword>
<feature type="transmembrane region" description="Helical" evidence="7">
    <location>
        <begin position="144"/>
        <end position="161"/>
    </location>
</feature>
<evidence type="ECO:0000256" key="5">
    <source>
        <dbReference type="ARBA" id="ARBA00023136"/>
    </source>
</evidence>
<evidence type="ECO:0000256" key="3">
    <source>
        <dbReference type="ARBA" id="ARBA00022692"/>
    </source>
</evidence>
<dbReference type="InterPro" id="IPR015927">
    <property type="entry name" value="Peptidase_S24_S26A/B/C"/>
</dbReference>
<evidence type="ECO:0000313" key="9">
    <source>
        <dbReference type="EMBL" id="KJF16829.1"/>
    </source>
</evidence>
<dbReference type="InterPro" id="IPR001733">
    <property type="entry name" value="Peptidase_S26B"/>
</dbReference>
<evidence type="ECO:0000256" key="1">
    <source>
        <dbReference type="ARBA" id="ARBA00004308"/>
    </source>
</evidence>
<dbReference type="PANTHER" id="PTHR10806">
    <property type="entry name" value="SIGNAL PEPTIDASE COMPLEX CATALYTIC SUBUNIT SEC11"/>
    <property type="match status" value="1"/>
</dbReference>
<keyword evidence="2" id="KW-0645">Protease</keyword>
<dbReference type="AlphaFoldDB" id="A0A0D8HG75"/>
<dbReference type="Gene3D" id="2.10.109.10">
    <property type="entry name" value="Umud Fragment, subunit A"/>
    <property type="match status" value="1"/>
</dbReference>
<dbReference type="CDD" id="cd06530">
    <property type="entry name" value="S26_SPase_I"/>
    <property type="match status" value="1"/>
</dbReference>
<dbReference type="SUPFAM" id="SSF51306">
    <property type="entry name" value="LexA/Signal peptidase"/>
    <property type="match status" value="1"/>
</dbReference>
<dbReference type="Pfam" id="PF00717">
    <property type="entry name" value="Peptidase_S24"/>
    <property type="match status" value="1"/>
</dbReference>
<protein>
    <recommendedName>
        <fullName evidence="6">Signal peptidase I</fullName>
        <ecNumber evidence="6">3.4.21.89</ecNumber>
    </recommendedName>
</protein>
<name>A0A0D8HG75_9ACTN</name>
<reference evidence="9 10" key="1">
    <citation type="submission" date="2015-01" db="EMBL/GenBank/DDBJ databases">
        <title>Draft genome of the acidophilic iron oxidizer Acidithrix ferrooxidans strain Py-F3.</title>
        <authorList>
            <person name="Poehlein A."/>
            <person name="Eisen S."/>
            <person name="Schloemann M."/>
            <person name="Johnson B.D."/>
            <person name="Daniel R."/>
            <person name="Muehling M."/>
        </authorList>
    </citation>
    <scope>NUCLEOTIDE SEQUENCE [LARGE SCALE GENOMIC DNA]</scope>
    <source>
        <strain evidence="9 10">Py-F3</strain>
    </source>
</reference>
<dbReference type="OrthoDB" id="5241786at2"/>
<dbReference type="PANTHER" id="PTHR10806:SF6">
    <property type="entry name" value="SIGNAL PEPTIDASE COMPLEX CATALYTIC SUBUNIT SEC11"/>
    <property type="match status" value="1"/>
</dbReference>
<organism evidence="9 10">
    <name type="scientific">Acidithrix ferrooxidans</name>
    <dbReference type="NCBI Taxonomy" id="1280514"/>
    <lineage>
        <taxon>Bacteria</taxon>
        <taxon>Bacillati</taxon>
        <taxon>Actinomycetota</taxon>
        <taxon>Acidimicrobiia</taxon>
        <taxon>Acidimicrobiales</taxon>
        <taxon>Acidimicrobiaceae</taxon>
        <taxon>Acidithrix</taxon>
    </lineage>
</organism>
<evidence type="ECO:0000256" key="2">
    <source>
        <dbReference type="ARBA" id="ARBA00022670"/>
    </source>
</evidence>
<dbReference type="GO" id="GO:0012505">
    <property type="term" value="C:endomembrane system"/>
    <property type="evidence" value="ECO:0007669"/>
    <property type="project" value="UniProtKB-SubCell"/>
</dbReference>
<comment type="subcellular location">
    <subcellularLocation>
        <location evidence="1">Endomembrane system</location>
    </subcellularLocation>
</comment>
<dbReference type="GO" id="GO:0006465">
    <property type="term" value="P:signal peptide processing"/>
    <property type="evidence" value="ECO:0007669"/>
    <property type="project" value="UniProtKB-UniRule"/>
</dbReference>
<evidence type="ECO:0000313" key="10">
    <source>
        <dbReference type="Proteomes" id="UP000032360"/>
    </source>
</evidence>
<keyword evidence="10" id="KW-1185">Reference proteome</keyword>
<evidence type="ECO:0000256" key="7">
    <source>
        <dbReference type="SAM" id="Phobius"/>
    </source>
</evidence>
<dbReference type="Proteomes" id="UP000032360">
    <property type="component" value="Unassembled WGS sequence"/>
</dbReference>
<feature type="transmembrane region" description="Helical" evidence="7">
    <location>
        <begin position="12"/>
        <end position="30"/>
    </location>
</feature>
<comment type="caution">
    <text evidence="9">The sequence shown here is derived from an EMBL/GenBank/DDBJ whole genome shotgun (WGS) entry which is preliminary data.</text>
</comment>
<evidence type="ECO:0000259" key="8">
    <source>
        <dbReference type="Pfam" id="PF00717"/>
    </source>
</evidence>
<feature type="domain" description="Peptidase S24/S26A/S26B/S26C" evidence="8">
    <location>
        <begin position="36"/>
        <end position="114"/>
    </location>
</feature>
<dbReference type="GO" id="GO:0016020">
    <property type="term" value="C:membrane"/>
    <property type="evidence" value="ECO:0007669"/>
    <property type="project" value="UniProtKB-UniRule"/>
</dbReference>
<dbReference type="MEROPS" id="S26.011"/>
<dbReference type="InterPro" id="IPR036286">
    <property type="entry name" value="LexA/Signal_pep-like_sf"/>
</dbReference>
<proteinExistence type="predicted"/>
<dbReference type="EC" id="3.4.21.89" evidence="6"/>
<keyword evidence="4 7" id="KW-1133">Transmembrane helix</keyword>
<gene>
    <name evidence="9" type="ORF">AXFE_23300</name>
</gene>
<dbReference type="GO" id="GO:0004252">
    <property type="term" value="F:serine-type endopeptidase activity"/>
    <property type="evidence" value="ECO:0007669"/>
    <property type="project" value="UniProtKB-UniRule"/>
</dbReference>
<keyword evidence="2" id="KW-0378">Hydrolase</keyword>
<dbReference type="EMBL" id="JXYS01000073">
    <property type="protein sequence ID" value="KJF16829.1"/>
    <property type="molecule type" value="Genomic_DNA"/>
</dbReference>
<accession>A0A0D8HG75</accession>
<dbReference type="NCBIfam" id="TIGR02228">
    <property type="entry name" value="sigpep_I_arch"/>
    <property type="match status" value="1"/>
</dbReference>
<dbReference type="GO" id="GO:0009003">
    <property type="term" value="F:signal peptidase activity"/>
    <property type="evidence" value="ECO:0007669"/>
    <property type="project" value="UniProtKB-EC"/>
</dbReference>